<accession>A0A0M4RXP8</accession>
<dbReference type="OrthoDB" id="9949219at2"/>
<evidence type="ECO:0000313" key="3">
    <source>
        <dbReference type="Proteomes" id="UP000063147"/>
    </source>
</evidence>
<dbReference type="AlphaFoldDB" id="A0A0M4RXP8"/>
<dbReference type="Proteomes" id="UP000063147">
    <property type="component" value="Chromosome"/>
</dbReference>
<reference evidence="2 3" key="1">
    <citation type="submission" date="2015-09" db="EMBL/GenBank/DDBJ databases">
        <authorList>
            <person name="Jackson K.R."/>
            <person name="Lunt B.L."/>
            <person name="Fisher J.N.B."/>
            <person name="Gardner A.V."/>
            <person name="Bailey M.E."/>
            <person name="Deus L.M."/>
            <person name="Earl A.S."/>
            <person name="Gibby P.D."/>
            <person name="Hartmann K.A."/>
            <person name="Liu J.E."/>
            <person name="Manci A.M."/>
            <person name="Nielsen D.A."/>
            <person name="Solomon M.B."/>
            <person name="Breakwell D.P."/>
            <person name="Burnett S.H."/>
            <person name="Grose J.H."/>
        </authorList>
    </citation>
    <scope>NUCLEOTIDE SEQUENCE [LARGE SCALE GENOMIC DNA]</scope>
    <source>
        <strain evidence="2 3">KCOM 1279</strain>
    </source>
</reference>
<proteinExistence type="predicted"/>
<feature type="signal peptide" evidence="1">
    <location>
        <begin position="1"/>
        <end position="20"/>
    </location>
</feature>
<evidence type="ECO:0000256" key="1">
    <source>
        <dbReference type="SAM" id="SignalP"/>
    </source>
</evidence>
<protein>
    <submittedName>
        <fullName evidence="2">Uncharacterized protein</fullName>
    </submittedName>
</protein>
<keyword evidence="1" id="KW-0732">Signal</keyword>
<organism evidence="2">
    <name type="scientific">Fusobacterium animalis</name>
    <dbReference type="NCBI Taxonomy" id="76859"/>
    <lineage>
        <taxon>Bacteria</taxon>
        <taxon>Fusobacteriati</taxon>
        <taxon>Fusobacteriota</taxon>
        <taxon>Fusobacteriia</taxon>
        <taxon>Fusobacteriales</taxon>
        <taxon>Fusobacteriaceae</taxon>
        <taxon>Fusobacterium</taxon>
    </lineage>
</organism>
<feature type="chain" id="PRO_5005801213" evidence="1">
    <location>
        <begin position="21"/>
        <end position="78"/>
    </location>
</feature>
<gene>
    <name evidence="2" type="ORF">RN98_07020</name>
</gene>
<evidence type="ECO:0000313" key="2">
    <source>
        <dbReference type="EMBL" id="ALF17934.1"/>
    </source>
</evidence>
<dbReference type="RefSeq" id="WP_060676271.1">
    <property type="nucleotide sequence ID" value="NZ_CP012713.1"/>
</dbReference>
<name>A0A0M4RXP8_9FUSO</name>
<dbReference type="EMBL" id="CP012713">
    <property type="protein sequence ID" value="ALF17934.1"/>
    <property type="molecule type" value="Genomic_DNA"/>
</dbReference>
<dbReference type="PATRIC" id="fig|76859.3.peg.1411"/>
<sequence length="78" mass="9069">MKKLFIFVILLLVAGISSMAASFYCGPRYIDEEFHHYNSGICNTAYNDNENCYQTNNYNCDNYYNGRRGGCCHSNCRW</sequence>